<comment type="catalytic activity">
    <reaction evidence="1 6">
        <text>S-ubiquitinyl-[E2 ubiquitin-conjugating enzyme]-L-cysteine + [acceptor protein]-L-lysine = [E2 ubiquitin-conjugating enzyme]-L-cysteine + N(6)-ubiquitinyl-[acceptor protein]-L-lysine.</text>
        <dbReference type="EC" id="2.3.2.27"/>
    </reaction>
</comment>
<keyword evidence="6" id="KW-0256">Endoplasmic reticulum</keyword>
<dbReference type="PROSITE" id="PS50089">
    <property type="entry name" value="ZF_RING_2"/>
    <property type="match status" value="1"/>
</dbReference>
<proteinExistence type="predicted"/>
<evidence type="ECO:0000256" key="3">
    <source>
        <dbReference type="ARBA" id="ARBA00022679"/>
    </source>
</evidence>
<reference evidence="9 10" key="1">
    <citation type="journal article" date="2023" name="Science">
        <title>Elucidation of the pathway for biosynthesis of saponin adjuvants from the soapbark tree.</title>
        <authorList>
            <person name="Reed J."/>
            <person name="Orme A."/>
            <person name="El-Demerdash A."/>
            <person name="Owen C."/>
            <person name="Martin L.B.B."/>
            <person name="Misra R.C."/>
            <person name="Kikuchi S."/>
            <person name="Rejzek M."/>
            <person name="Martin A.C."/>
            <person name="Harkess A."/>
            <person name="Leebens-Mack J."/>
            <person name="Louveau T."/>
            <person name="Stephenson M.J."/>
            <person name="Osbourn A."/>
        </authorList>
    </citation>
    <scope>NUCLEOTIDE SEQUENCE [LARGE SCALE GENOMIC DNA]</scope>
    <source>
        <strain evidence="9">S10</strain>
    </source>
</reference>
<name>A0AAD7VNU1_QUISA</name>
<feature type="compositionally biased region" description="Polar residues" evidence="7">
    <location>
        <begin position="189"/>
        <end position="198"/>
    </location>
</feature>
<keyword evidence="4 6" id="KW-0833">Ubl conjugation pathway</keyword>
<organism evidence="9 10">
    <name type="scientific">Quillaja saponaria</name>
    <name type="common">Soap bark tree</name>
    <dbReference type="NCBI Taxonomy" id="32244"/>
    <lineage>
        <taxon>Eukaryota</taxon>
        <taxon>Viridiplantae</taxon>
        <taxon>Streptophyta</taxon>
        <taxon>Embryophyta</taxon>
        <taxon>Tracheophyta</taxon>
        <taxon>Spermatophyta</taxon>
        <taxon>Magnoliopsida</taxon>
        <taxon>eudicotyledons</taxon>
        <taxon>Gunneridae</taxon>
        <taxon>Pentapetalae</taxon>
        <taxon>rosids</taxon>
        <taxon>fabids</taxon>
        <taxon>Fabales</taxon>
        <taxon>Quillajaceae</taxon>
        <taxon>Quillaja</taxon>
    </lineage>
</organism>
<dbReference type="SUPFAM" id="SSF57850">
    <property type="entry name" value="RING/U-box"/>
    <property type="match status" value="1"/>
</dbReference>
<evidence type="ECO:0000256" key="6">
    <source>
        <dbReference type="RuleBase" id="RU369090"/>
    </source>
</evidence>
<protein>
    <recommendedName>
        <fullName evidence="6">E3 ubiquitin-protein ligase RMA</fullName>
        <ecNumber evidence="6">2.3.2.27</ecNumber>
    </recommendedName>
    <alternativeName>
        <fullName evidence="6">Protein RING membrane-anchor</fullName>
    </alternativeName>
    <alternativeName>
        <fullName evidence="6">RING-type E3 ubiquitin transferase RMA</fullName>
    </alternativeName>
</protein>
<dbReference type="Proteomes" id="UP001163823">
    <property type="component" value="Chromosome 1"/>
</dbReference>
<dbReference type="Pfam" id="PF14634">
    <property type="entry name" value="zf-RING_5"/>
    <property type="match status" value="1"/>
</dbReference>
<feature type="domain" description="RING-type" evidence="8">
    <location>
        <begin position="132"/>
        <end position="173"/>
    </location>
</feature>
<dbReference type="EMBL" id="JARAOO010000001">
    <property type="protein sequence ID" value="KAJ7982149.1"/>
    <property type="molecule type" value="Genomic_DNA"/>
</dbReference>
<evidence type="ECO:0000256" key="2">
    <source>
        <dbReference type="ARBA" id="ARBA00004906"/>
    </source>
</evidence>
<keyword evidence="6" id="KW-0479">Metal-binding</keyword>
<comment type="domain">
    <text evidence="6">The RING-type zinc finger domain is responsible for E3 ligase activity.</text>
</comment>
<dbReference type="InterPro" id="IPR001841">
    <property type="entry name" value="Znf_RING"/>
</dbReference>
<dbReference type="GO" id="GO:0005789">
    <property type="term" value="C:endoplasmic reticulum membrane"/>
    <property type="evidence" value="ECO:0007669"/>
    <property type="project" value="UniProtKB-SubCell"/>
</dbReference>
<comment type="subcellular location">
    <subcellularLocation>
        <location evidence="6">Endoplasmic reticulum membrane</location>
        <topology evidence="6">Single-pass type IV membrane protein</topology>
    </subcellularLocation>
</comment>
<keyword evidence="6" id="KW-0862">Zinc</keyword>
<evidence type="ECO:0000313" key="9">
    <source>
        <dbReference type="EMBL" id="KAJ7982149.1"/>
    </source>
</evidence>
<comment type="caution">
    <text evidence="9">The sequence shown here is derived from an EMBL/GenBank/DDBJ whole genome shotgun (WGS) entry which is preliminary data.</text>
</comment>
<feature type="compositionally biased region" description="Polar residues" evidence="7">
    <location>
        <begin position="267"/>
        <end position="286"/>
    </location>
</feature>
<dbReference type="PANTHER" id="PTHR12313">
    <property type="entry name" value="E3 UBIQUITIN-PROTEIN LIGASE RNF5-RELATED"/>
    <property type="match status" value="1"/>
</dbReference>
<feature type="region of interest" description="Disordered" evidence="7">
    <location>
        <begin position="383"/>
        <end position="413"/>
    </location>
</feature>
<dbReference type="InterPro" id="IPR013083">
    <property type="entry name" value="Znf_RING/FYVE/PHD"/>
</dbReference>
<accession>A0AAD7VNU1</accession>
<evidence type="ECO:0000313" key="10">
    <source>
        <dbReference type="Proteomes" id="UP001163823"/>
    </source>
</evidence>
<sequence>MELDLNQEPLDQPHRPVIGFGPIVSEMESVHGHIEERIRRLEAVTSRARQRQRSRQGHTPLQITNVTASLEERDVQVEDRINSEQVDVAVQESIDESRKMSKRGNAHLVAKALEMDMDPKKEGNESGSFFDCNICLEMAEDPILTCCGHLFCWPCFYLLTYSYSSAKECPVCKGEVTDTGTVPIYGNGSVNSGHQLESTEPGFEVPPRPRAKRIEGKRQQLLNHRTSSPAVDRIQRFSNMVDAMERFHFERTAERTSSSANRHHTSESQALPTVELESNQNSTSLHVSRLRQGAASLSSLSSAMNSAERLVEGLEAYVNNPSVERSHQQSPLVDDRGPTSSIAGATESEIHPPYAASEISFPISISAVSWNDVEEFLAMRNLSSSSSRRRTNGLGASDTDNGISREPTRRRLR</sequence>
<keyword evidence="5 6" id="KW-0863">Zinc-finger</keyword>
<evidence type="ECO:0000256" key="1">
    <source>
        <dbReference type="ARBA" id="ARBA00000900"/>
    </source>
</evidence>
<dbReference type="InterPro" id="IPR045103">
    <property type="entry name" value="RNF5/RNF185-like"/>
</dbReference>
<evidence type="ECO:0000256" key="7">
    <source>
        <dbReference type="SAM" id="MobiDB-lite"/>
    </source>
</evidence>
<feature type="region of interest" description="Disordered" evidence="7">
    <location>
        <begin position="252"/>
        <end position="287"/>
    </location>
</feature>
<dbReference type="EC" id="2.3.2.27" evidence="6"/>
<dbReference type="Gene3D" id="3.30.40.10">
    <property type="entry name" value="Zinc/RING finger domain, C3HC4 (zinc finger)"/>
    <property type="match status" value="1"/>
</dbReference>
<dbReference type="GO" id="GO:0006511">
    <property type="term" value="P:ubiquitin-dependent protein catabolic process"/>
    <property type="evidence" value="ECO:0007669"/>
    <property type="project" value="UniProtKB-UniRule"/>
</dbReference>
<gene>
    <name evidence="9" type="ORF">O6P43_001305</name>
</gene>
<dbReference type="AlphaFoldDB" id="A0AAD7VNU1"/>
<dbReference type="KEGG" id="qsa:O6P43_001305"/>
<dbReference type="SMART" id="SM00184">
    <property type="entry name" value="RING"/>
    <property type="match status" value="1"/>
</dbReference>
<comment type="pathway">
    <text evidence="2 6">Protein modification; protein ubiquitination.</text>
</comment>
<evidence type="ECO:0000256" key="5">
    <source>
        <dbReference type="PROSITE-ProRule" id="PRU00175"/>
    </source>
</evidence>
<dbReference type="GO" id="GO:0008270">
    <property type="term" value="F:zinc ion binding"/>
    <property type="evidence" value="ECO:0007669"/>
    <property type="project" value="UniProtKB-KW"/>
</dbReference>
<evidence type="ECO:0000256" key="4">
    <source>
        <dbReference type="ARBA" id="ARBA00022786"/>
    </source>
</evidence>
<keyword evidence="3 6" id="KW-0808">Transferase</keyword>
<feature type="region of interest" description="Disordered" evidence="7">
    <location>
        <begin position="189"/>
        <end position="209"/>
    </location>
</feature>
<keyword evidence="10" id="KW-1185">Reference proteome</keyword>
<evidence type="ECO:0000259" key="8">
    <source>
        <dbReference type="PROSITE" id="PS50089"/>
    </source>
</evidence>
<dbReference type="GO" id="GO:0061630">
    <property type="term" value="F:ubiquitin protein ligase activity"/>
    <property type="evidence" value="ECO:0007669"/>
    <property type="project" value="UniProtKB-UniRule"/>
</dbReference>
<comment type="function">
    <text evidence="6">E3 ubiquitin-protein ligase.</text>
</comment>